<feature type="region of interest" description="Disordered" evidence="5">
    <location>
        <begin position="287"/>
        <end position="315"/>
    </location>
</feature>
<dbReference type="InterPro" id="IPR006073">
    <property type="entry name" value="GTP-bd"/>
</dbReference>
<sequence length="693" mass="76334">MPKNQGTSRKGKPKADARKAGMGNALRNAHKVQYKPKDNGASQGPGGMFASGAGDLNRAEETNTKKSVLEMDSLEDFIASAEMADRTFESEREHMIVLDPAGSEFQKQRLDEYGADGLQGGDRRDEAQVDRFDFQGLKVPRRPAWDETTTKEELDQNEKTAFLDWRRTIAKLEENRKGSVTPFEKNLEVWRQLWRVLERSAIVVQIVDARNPLFYLSADLRKYATEELGKPMIVVVNKSDYLSESQRGIWSEHLDGMGIEHVFFSAYDEQKKLDEAYRLSMLEEQEREAGDDLPVPPSSSPAPPAPPAARAASDPHGIRRLYSRTDFVAFLRSFAASNGCLPDPRYLNRVQYGMVGFPNVGKSSCINVLTGAAKHQHGVTRVGVAAQPGKTKHFQTILMPENEDMLLCDCPGLVFPSFVSSTADMICAGVFPISQMRNIWPVVSLICARIPREVFNGFYGMKIPVVTPEGWTDPLPPAPTAEEVLSTYCVSRSLITAGTGNLDHQRAARVICKDYVEGKLLFNHPPPDVEEGGEVERDFNTETVLNNMQMNKKLQARYDELVEQQAAAAAAAADADDAGLDAEDDELDIDMDILDFVGGGAGEDQKKNGGRRGKAHKTGKHWGKKGKKLKDKDPYGCHTDGAEKVLNEEATKNSGVHVAAGKAKNRRSAAEAEAGYSRPSYRQANAGAERAVA</sequence>
<dbReference type="PANTHER" id="PTHR45709">
    <property type="entry name" value="LARGE SUBUNIT GTPASE 1 HOMOLOG-RELATED"/>
    <property type="match status" value="1"/>
</dbReference>
<keyword evidence="3" id="KW-0378">Hydrolase</keyword>
<organism evidence="7 8">
    <name type="scientific">Tetraparma gracilis</name>
    <dbReference type="NCBI Taxonomy" id="2962635"/>
    <lineage>
        <taxon>Eukaryota</taxon>
        <taxon>Sar</taxon>
        <taxon>Stramenopiles</taxon>
        <taxon>Ochrophyta</taxon>
        <taxon>Bolidophyceae</taxon>
        <taxon>Parmales</taxon>
        <taxon>Triparmaceae</taxon>
        <taxon>Tetraparma</taxon>
    </lineage>
</organism>
<feature type="compositionally biased region" description="Pro residues" evidence="5">
    <location>
        <begin position="294"/>
        <end position="307"/>
    </location>
</feature>
<name>A0ABQ6N1G5_9STRA</name>
<keyword evidence="8" id="KW-1185">Reference proteome</keyword>
<dbReference type="EMBL" id="BRYB01003465">
    <property type="protein sequence ID" value="GMI37168.1"/>
    <property type="molecule type" value="Genomic_DNA"/>
</dbReference>
<feature type="region of interest" description="Disordered" evidence="5">
    <location>
        <begin position="1"/>
        <end position="67"/>
    </location>
</feature>
<evidence type="ECO:0000256" key="3">
    <source>
        <dbReference type="ARBA" id="ARBA00022801"/>
    </source>
</evidence>
<dbReference type="CDD" id="cd01857">
    <property type="entry name" value="HSR1_MMR1"/>
    <property type="match status" value="1"/>
</dbReference>
<evidence type="ECO:0000313" key="7">
    <source>
        <dbReference type="EMBL" id="GMI37168.1"/>
    </source>
</evidence>
<proteinExistence type="predicted"/>
<accession>A0ABQ6N1G5</accession>
<feature type="region of interest" description="Disordered" evidence="5">
    <location>
        <begin position="600"/>
        <end position="693"/>
    </location>
</feature>
<dbReference type="InterPro" id="IPR027417">
    <property type="entry name" value="P-loop_NTPase"/>
</dbReference>
<keyword evidence="2" id="KW-0547">Nucleotide-binding</keyword>
<evidence type="ECO:0000259" key="6">
    <source>
        <dbReference type="Pfam" id="PF01926"/>
    </source>
</evidence>
<evidence type="ECO:0000256" key="1">
    <source>
        <dbReference type="ARBA" id="ARBA00022490"/>
    </source>
</evidence>
<protein>
    <recommendedName>
        <fullName evidence="6">G domain-containing protein</fullName>
    </recommendedName>
</protein>
<feature type="compositionally biased region" description="Basic and acidic residues" evidence="5">
    <location>
        <begin position="57"/>
        <end position="67"/>
    </location>
</feature>
<dbReference type="Pfam" id="PF01926">
    <property type="entry name" value="MMR_HSR1"/>
    <property type="match status" value="1"/>
</dbReference>
<dbReference type="Gene3D" id="3.40.50.300">
    <property type="entry name" value="P-loop containing nucleotide triphosphate hydrolases"/>
    <property type="match status" value="1"/>
</dbReference>
<dbReference type="SUPFAM" id="SSF52540">
    <property type="entry name" value="P-loop containing nucleoside triphosphate hydrolases"/>
    <property type="match status" value="1"/>
</dbReference>
<evidence type="ECO:0000313" key="8">
    <source>
        <dbReference type="Proteomes" id="UP001165060"/>
    </source>
</evidence>
<evidence type="ECO:0000256" key="5">
    <source>
        <dbReference type="SAM" id="MobiDB-lite"/>
    </source>
</evidence>
<dbReference type="PANTHER" id="PTHR45709:SF2">
    <property type="entry name" value="LARGE SUBUNIT GTPASE 1 HOMOLOG"/>
    <property type="match status" value="1"/>
</dbReference>
<evidence type="ECO:0000256" key="4">
    <source>
        <dbReference type="ARBA" id="ARBA00023134"/>
    </source>
</evidence>
<keyword evidence="4" id="KW-0342">GTP-binding</keyword>
<keyword evidence="1" id="KW-0963">Cytoplasm</keyword>
<evidence type="ECO:0000256" key="2">
    <source>
        <dbReference type="ARBA" id="ARBA00022741"/>
    </source>
</evidence>
<dbReference type="InterPro" id="IPR043358">
    <property type="entry name" value="GNL1-like"/>
</dbReference>
<gene>
    <name evidence="7" type="ORF">TeGR_g10319</name>
</gene>
<feature type="domain" description="G" evidence="6">
    <location>
        <begin position="353"/>
        <end position="414"/>
    </location>
</feature>
<comment type="caution">
    <text evidence="7">The sequence shown here is derived from an EMBL/GenBank/DDBJ whole genome shotgun (WGS) entry which is preliminary data.</text>
</comment>
<dbReference type="Proteomes" id="UP001165060">
    <property type="component" value="Unassembled WGS sequence"/>
</dbReference>
<reference evidence="7 8" key="1">
    <citation type="journal article" date="2023" name="Commun. Biol.">
        <title>Genome analysis of Parmales, the sister group of diatoms, reveals the evolutionary specialization of diatoms from phago-mixotrophs to photoautotrophs.</title>
        <authorList>
            <person name="Ban H."/>
            <person name="Sato S."/>
            <person name="Yoshikawa S."/>
            <person name="Yamada K."/>
            <person name="Nakamura Y."/>
            <person name="Ichinomiya M."/>
            <person name="Sato N."/>
            <person name="Blanc-Mathieu R."/>
            <person name="Endo H."/>
            <person name="Kuwata A."/>
            <person name="Ogata H."/>
        </authorList>
    </citation>
    <scope>NUCLEOTIDE SEQUENCE [LARGE SCALE GENOMIC DNA]</scope>
</reference>
<feature type="compositionally biased region" description="Basic and acidic residues" evidence="5">
    <location>
        <begin position="630"/>
        <end position="651"/>
    </location>
</feature>
<feature type="compositionally biased region" description="Basic residues" evidence="5">
    <location>
        <begin position="608"/>
        <end position="629"/>
    </location>
</feature>